<name>A0ABV8F315_9ACTN</name>
<sequence>MSPLPSFGDQDYETQTVIGHSPSGFEGKKAAGALEQGLSKFEGAVLVGMGSRDDGVTQTDPQAGSAEVFNLATRLPRDLHFYHT</sequence>
<reference evidence="3" key="1">
    <citation type="journal article" date="2019" name="Int. J. Syst. Evol. Microbiol.">
        <title>The Global Catalogue of Microorganisms (GCM) 10K type strain sequencing project: providing services to taxonomists for standard genome sequencing and annotation.</title>
        <authorList>
            <consortium name="The Broad Institute Genomics Platform"/>
            <consortium name="The Broad Institute Genome Sequencing Center for Infectious Disease"/>
            <person name="Wu L."/>
            <person name="Ma J."/>
        </authorList>
    </citation>
    <scope>NUCLEOTIDE SEQUENCE [LARGE SCALE GENOMIC DNA]</scope>
    <source>
        <strain evidence="3">TBRC 7912</strain>
    </source>
</reference>
<evidence type="ECO:0000256" key="1">
    <source>
        <dbReference type="SAM" id="MobiDB-lite"/>
    </source>
</evidence>
<dbReference type="EMBL" id="JBHSBC010000019">
    <property type="protein sequence ID" value="MFC3982331.1"/>
    <property type="molecule type" value="Genomic_DNA"/>
</dbReference>
<dbReference type="RefSeq" id="WP_386190489.1">
    <property type="nucleotide sequence ID" value="NZ_JBHSBC010000019.1"/>
</dbReference>
<gene>
    <name evidence="2" type="ORF">ACFOYY_19460</name>
</gene>
<evidence type="ECO:0000313" key="2">
    <source>
        <dbReference type="EMBL" id="MFC3982331.1"/>
    </source>
</evidence>
<comment type="caution">
    <text evidence="2">The sequence shown here is derived from an EMBL/GenBank/DDBJ whole genome shotgun (WGS) entry which is preliminary data.</text>
</comment>
<feature type="region of interest" description="Disordered" evidence="1">
    <location>
        <begin position="1"/>
        <end position="28"/>
    </location>
</feature>
<proteinExistence type="predicted"/>
<keyword evidence="3" id="KW-1185">Reference proteome</keyword>
<protein>
    <submittedName>
        <fullName evidence="2">Uncharacterized protein</fullName>
    </submittedName>
</protein>
<evidence type="ECO:0000313" key="3">
    <source>
        <dbReference type="Proteomes" id="UP001595698"/>
    </source>
</evidence>
<accession>A0ABV8F315</accession>
<organism evidence="2 3">
    <name type="scientific">Streptosporangium jomthongense</name>
    <dbReference type="NCBI Taxonomy" id="1193683"/>
    <lineage>
        <taxon>Bacteria</taxon>
        <taxon>Bacillati</taxon>
        <taxon>Actinomycetota</taxon>
        <taxon>Actinomycetes</taxon>
        <taxon>Streptosporangiales</taxon>
        <taxon>Streptosporangiaceae</taxon>
        <taxon>Streptosporangium</taxon>
    </lineage>
</organism>
<dbReference type="Proteomes" id="UP001595698">
    <property type="component" value="Unassembled WGS sequence"/>
</dbReference>